<keyword evidence="1" id="KW-0808">Transferase</keyword>
<dbReference type="InterPro" id="IPR011009">
    <property type="entry name" value="Kinase-like_dom_sf"/>
</dbReference>
<organism evidence="8 9">
    <name type="scientific">Eiseniibacteriota bacterium</name>
    <dbReference type="NCBI Taxonomy" id="2212470"/>
    <lineage>
        <taxon>Bacteria</taxon>
        <taxon>Candidatus Eiseniibacteriota</taxon>
    </lineage>
</organism>
<keyword evidence="4 5" id="KW-0067">ATP-binding</keyword>
<feature type="binding site" evidence="5">
    <location>
        <position position="244"/>
    </location>
    <ligand>
        <name>ATP</name>
        <dbReference type="ChEBI" id="CHEBI:30616"/>
    </ligand>
</feature>
<dbReference type="GO" id="GO:0004674">
    <property type="term" value="F:protein serine/threonine kinase activity"/>
    <property type="evidence" value="ECO:0007669"/>
    <property type="project" value="UniProtKB-KW"/>
</dbReference>
<evidence type="ECO:0000256" key="3">
    <source>
        <dbReference type="ARBA" id="ARBA00022777"/>
    </source>
</evidence>
<dbReference type="InterPro" id="IPR017441">
    <property type="entry name" value="Protein_kinase_ATP_BS"/>
</dbReference>
<dbReference type="PROSITE" id="PS00107">
    <property type="entry name" value="PROTEIN_KINASE_ATP"/>
    <property type="match status" value="1"/>
</dbReference>
<evidence type="ECO:0000256" key="4">
    <source>
        <dbReference type="ARBA" id="ARBA00022840"/>
    </source>
</evidence>
<reference evidence="8" key="1">
    <citation type="submission" date="2020-04" db="EMBL/GenBank/DDBJ databases">
        <authorList>
            <person name="Zhang T."/>
        </authorList>
    </citation>
    <scope>NUCLEOTIDE SEQUENCE</scope>
    <source>
        <strain evidence="8">HKST-UBA01</strain>
    </source>
</reference>
<keyword evidence="8" id="KW-0723">Serine/threonine-protein kinase</keyword>
<feature type="transmembrane region" description="Helical" evidence="6">
    <location>
        <begin position="63"/>
        <end position="82"/>
    </location>
</feature>
<dbReference type="AlphaFoldDB" id="A0A956LY20"/>
<proteinExistence type="predicted"/>
<dbReference type="CDD" id="cd14014">
    <property type="entry name" value="STKc_PknB_like"/>
    <property type="match status" value="1"/>
</dbReference>
<evidence type="ECO:0000313" key="9">
    <source>
        <dbReference type="Proteomes" id="UP000697710"/>
    </source>
</evidence>
<dbReference type="SUPFAM" id="SSF56112">
    <property type="entry name" value="Protein kinase-like (PK-like)"/>
    <property type="match status" value="1"/>
</dbReference>
<dbReference type="PANTHER" id="PTHR43289:SF6">
    <property type="entry name" value="SERINE_THREONINE-PROTEIN KINASE NEKL-3"/>
    <property type="match status" value="1"/>
</dbReference>
<dbReference type="PANTHER" id="PTHR43289">
    <property type="entry name" value="MITOGEN-ACTIVATED PROTEIN KINASE KINASE KINASE 20-RELATED"/>
    <property type="match status" value="1"/>
</dbReference>
<sequence>MGLAFPAMRTTSDPREVEHLRNRVRLYLQVMLTIDVVAYVTDYVTPLFIDGLTMPEYPLITRVIRYTCTGIVAAAWVVLKFLRPGRAISIAIECAVTISLTLAYIHIAGIHMGANDTGANDAPFAPVFAMFGIMMLLSVRAALVPSPVLRTVVIGSVAMACLFTIGKASIAALDPRVFDGIMFTGGAFILITSVTSRVIYGLRRQVRQALQLGQYTLEQKLGEGGMGAVYRARHAMLRREAAIKLIKPELIGDGGGRARALQRFEREAHVTANLRSPHTIELYDFGVSDDGAFYYVMELLEGIDLESAVGKYGAMPPGRVVFLLRQVCDSLAEAHAAGLVHRDIKPANIFACRYGLQYDFIKVLDFGLVGLGHEEAGDDPKLTAEGMVGGTPAYLAPEAATRSDSVDGRADLYALGCVAYWLLTAHILFERETAMATVLAHVNDDPVPPSLLCETPIPSRLEQLVLACLAKKPADRPASAAELSRLLEAVGIDESWDQGDAERWWNAHRPERDWSFPSTDPGTSVTVTRAWS</sequence>
<accession>A0A956LY20</accession>
<evidence type="ECO:0000256" key="6">
    <source>
        <dbReference type="SAM" id="Phobius"/>
    </source>
</evidence>
<dbReference type="InterPro" id="IPR000719">
    <property type="entry name" value="Prot_kinase_dom"/>
</dbReference>
<feature type="transmembrane region" description="Helical" evidence="6">
    <location>
        <begin position="148"/>
        <end position="168"/>
    </location>
</feature>
<gene>
    <name evidence="8" type="ORF">KC729_01310</name>
</gene>
<dbReference type="Gene3D" id="1.10.510.10">
    <property type="entry name" value="Transferase(Phosphotransferase) domain 1"/>
    <property type="match status" value="1"/>
</dbReference>
<name>A0A956LY20_UNCEI</name>
<dbReference type="Gene3D" id="3.30.200.20">
    <property type="entry name" value="Phosphorylase Kinase, domain 1"/>
    <property type="match status" value="1"/>
</dbReference>
<reference evidence="8" key="2">
    <citation type="journal article" date="2021" name="Microbiome">
        <title>Successional dynamics and alternative stable states in a saline activated sludge microbial community over 9 years.</title>
        <authorList>
            <person name="Wang Y."/>
            <person name="Ye J."/>
            <person name="Ju F."/>
            <person name="Liu L."/>
            <person name="Boyd J.A."/>
            <person name="Deng Y."/>
            <person name="Parks D.H."/>
            <person name="Jiang X."/>
            <person name="Yin X."/>
            <person name="Woodcroft B.J."/>
            <person name="Tyson G.W."/>
            <person name="Hugenholtz P."/>
            <person name="Polz M.F."/>
            <person name="Zhang T."/>
        </authorList>
    </citation>
    <scope>NUCLEOTIDE SEQUENCE</scope>
    <source>
        <strain evidence="8">HKST-UBA01</strain>
    </source>
</reference>
<feature type="transmembrane region" description="Helical" evidence="6">
    <location>
        <begin position="412"/>
        <end position="429"/>
    </location>
</feature>
<dbReference type="SMART" id="SM00220">
    <property type="entry name" value="S_TKc"/>
    <property type="match status" value="1"/>
</dbReference>
<evidence type="ECO:0000259" key="7">
    <source>
        <dbReference type="PROSITE" id="PS50011"/>
    </source>
</evidence>
<feature type="transmembrane region" description="Helical" evidence="6">
    <location>
        <begin position="124"/>
        <end position="143"/>
    </location>
</feature>
<keyword evidence="2 5" id="KW-0547">Nucleotide-binding</keyword>
<keyword evidence="3 8" id="KW-0418">Kinase</keyword>
<feature type="transmembrane region" description="Helical" evidence="6">
    <location>
        <begin position="94"/>
        <end position="112"/>
    </location>
</feature>
<feature type="transmembrane region" description="Helical" evidence="6">
    <location>
        <begin position="180"/>
        <end position="200"/>
    </location>
</feature>
<feature type="transmembrane region" description="Helical" evidence="6">
    <location>
        <begin position="24"/>
        <end position="43"/>
    </location>
</feature>
<dbReference type="Pfam" id="PF00069">
    <property type="entry name" value="Pkinase"/>
    <property type="match status" value="1"/>
</dbReference>
<evidence type="ECO:0000313" key="8">
    <source>
        <dbReference type="EMBL" id="MCA9726290.1"/>
    </source>
</evidence>
<dbReference type="EMBL" id="JAGQHR010000016">
    <property type="protein sequence ID" value="MCA9726290.1"/>
    <property type="molecule type" value="Genomic_DNA"/>
</dbReference>
<evidence type="ECO:0000256" key="5">
    <source>
        <dbReference type="PROSITE-ProRule" id="PRU10141"/>
    </source>
</evidence>
<keyword evidence="6" id="KW-1133">Transmembrane helix</keyword>
<feature type="domain" description="Protein kinase" evidence="7">
    <location>
        <begin position="215"/>
        <end position="490"/>
    </location>
</feature>
<evidence type="ECO:0000256" key="2">
    <source>
        <dbReference type="ARBA" id="ARBA00022741"/>
    </source>
</evidence>
<keyword evidence="6" id="KW-0472">Membrane</keyword>
<dbReference type="Proteomes" id="UP000697710">
    <property type="component" value="Unassembled WGS sequence"/>
</dbReference>
<keyword evidence="6" id="KW-0812">Transmembrane</keyword>
<dbReference type="GO" id="GO:0005524">
    <property type="term" value="F:ATP binding"/>
    <property type="evidence" value="ECO:0007669"/>
    <property type="project" value="UniProtKB-UniRule"/>
</dbReference>
<protein>
    <submittedName>
        <fullName evidence="8">Serine/threonine protein kinase</fullName>
    </submittedName>
</protein>
<evidence type="ECO:0000256" key="1">
    <source>
        <dbReference type="ARBA" id="ARBA00022679"/>
    </source>
</evidence>
<comment type="caution">
    <text evidence="8">The sequence shown here is derived from an EMBL/GenBank/DDBJ whole genome shotgun (WGS) entry which is preliminary data.</text>
</comment>
<dbReference type="PROSITE" id="PS50011">
    <property type="entry name" value="PROTEIN_KINASE_DOM"/>
    <property type="match status" value="1"/>
</dbReference>